<evidence type="ECO:0000313" key="1">
    <source>
        <dbReference type="EMBL" id="KAI5649881.1"/>
    </source>
</evidence>
<comment type="caution">
    <text evidence="1">The sequence shown here is derived from an EMBL/GenBank/DDBJ whole genome shotgun (WGS) entry which is preliminary data.</text>
</comment>
<evidence type="ECO:0000313" key="2">
    <source>
        <dbReference type="Proteomes" id="UP001060085"/>
    </source>
</evidence>
<sequence>MESVQLEHENVFEEETVRFYVNVTGLITRENFPITGIRARFFSTNKFNAKYDFVMWCGKIKAILVQNKIAPAISIPGKYPESWTGEILAEKLVDAHSYLTLHLKDNVLREINETDNAYEIWTKLEKLYLGKSLSNKIY</sequence>
<name>A0ACB9ZQ91_CATRO</name>
<gene>
    <name evidence="1" type="ORF">M9H77_35886</name>
</gene>
<accession>A0ACB9ZQ91</accession>
<keyword evidence="2" id="KW-1185">Reference proteome</keyword>
<protein>
    <submittedName>
        <fullName evidence="1">Uncharacterized protein</fullName>
    </submittedName>
</protein>
<dbReference type="Proteomes" id="UP001060085">
    <property type="component" value="Linkage Group LG08"/>
</dbReference>
<reference evidence="2" key="1">
    <citation type="journal article" date="2023" name="Nat. Plants">
        <title>Single-cell RNA sequencing provides a high-resolution roadmap for understanding the multicellular compartmentation of specialized metabolism.</title>
        <authorList>
            <person name="Sun S."/>
            <person name="Shen X."/>
            <person name="Li Y."/>
            <person name="Li Y."/>
            <person name="Wang S."/>
            <person name="Li R."/>
            <person name="Zhang H."/>
            <person name="Shen G."/>
            <person name="Guo B."/>
            <person name="Wei J."/>
            <person name="Xu J."/>
            <person name="St-Pierre B."/>
            <person name="Chen S."/>
            <person name="Sun C."/>
        </authorList>
    </citation>
    <scope>NUCLEOTIDE SEQUENCE [LARGE SCALE GENOMIC DNA]</scope>
</reference>
<dbReference type="EMBL" id="CM044708">
    <property type="protein sequence ID" value="KAI5649881.1"/>
    <property type="molecule type" value="Genomic_DNA"/>
</dbReference>
<proteinExistence type="predicted"/>
<organism evidence="1 2">
    <name type="scientific">Catharanthus roseus</name>
    <name type="common">Madagascar periwinkle</name>
    <name type="synonym">Vinca rosea</name>
    <dbReference type="NCBI Taxonomy" id="4058"/>
    <lineage>
        <taxon>Eukaryota</taxon>
        <taxon>Viridiplantae</taxon>
        <taxon>Streptophyta</taxon>
        <taxon>Embryophyta</taxon>
        <taxon>Tracheophyta</taxon>
        <taxon>Spermatophyta</taxon>
        <taxon>Magnoliopsida</taxon>
        <taxon>eudicotyledons</taxon>
        <taxon>Gunneridae</taxon>
        <taxon>Pentapetalae</taxon>
        <taxon>asterids</taxon>
        <taxon>lamiids</taxon>
        <taxon>Gentianales</taxon>
        <taxon>Apocynaceae</taxon>
        <taxon>Rauvolfioideae</taxon>
        <taxon>Vinceae</taxon>
        <taxon>Catharanthinae</taxon>
        <taxon>Catharanthus</taxon>
    </lineage>
</organism>